<accession>A0A382LMZ7</accession>
<proteinExistence type="predicted"/>
<sequence>MSVLEAHEAMIAKSWGICLEFVCGLLSETEKMRGELYDAVRQRDYAFVFNERVRVSVPDNSRPVALHTSHHCNHGFAFKDYVFLNKALKLINHFPDNLPFGFSIKFLKGGFYVIKAEDH</sequence>
<name>A0A382LMZ7_9ZZZZ</name>
<dbReference type="AlphaFoldDB" id="A0A382LMZ7"/>
<gene>
    <name evidence="1" type="ORF">METZ01_LOCUS289451</name>
</gene>
<protein>
    <submittedName>
        <fullName evidence="1">Uncharacterized protein</fullName>
    </submittedName>
</protein>
<evidence type="ECO:0000313" key="1">
    <source>
        <dbReference type="EMBL" id="SVC36597.1"/>
    </source>
</evidence>
<reference evidence="1" key="1">
    <citation type="submission" date="2018-05" db="EMBL/GenBank/DDBJ databases">
        <authorList>
            <person name="Lanie J.A."/>
            <person name="Ng W.-L."/>
            <person name="Kazmierczak K.M."/>
            <person name="Andrzejewski T.M."/>
            <person name="Davidsen T.M."/>
            <person name="Wayne K.J."/>
            <person name="Tettelin H."/>
            <person name="Glass J.I."/>
            <person name="Rusch D."/>
            <person name="Podicherti R."/>
            <person name="Tsui H.-C.T."/>
            <person name="Winkler M.E."/>
        </authorList>
    </citation>
    <scope>NUCLEOTIDE SEQUENCE</scope>
</reference>
<organism evidence="1">
    <name type="scientific">marine metagenome</name>
    <dbReference type="NCBI Taxonomy" id="408172"/>
    <lineage>
        <taxon>unclassified sequences</taxon>
        <taxon>metagenomes</taxon>
        <taxon>ecological metagenomes</taxon>
    </lineage>
</organism>
<feature type="non-terminal residue" evidence="1">
    <location>
        <position position="119"/>
    </location>
</feature>
<dbReference type="EMBL" id="UINC01087323">
    <property type="protein sequence ID" value="SVC36597.1"/>
    <property type="molecule type" value="Genomic_DNA"/>
</dbReference>